<dbReference type="PANTHER" id="PTHR33653:SF1">
    <property type="entry name" value="RIBONUCLEASE VAPC2"/>
    <property type="match status" value="1"/>
</dbReference>
<accession>A0ABU5SAC0</accession>
<evidence type="ECO:0000256" key="2">
    <source>
        <dbReference type="ARBA" id="ARBA00022649"/>
    </source>
</evidence>
<protein>
    <submittedName>
        <fullName evidence="9">Type II toxin-antitoxin system VapC family toxin</fullName>
    </submittedName>
</protein>
<evidence type="ECO:0000256" key="4">
    <source>
        <dbReference type="ARBA" id="ARBA00022723"/>
    </source>
</evidence>
<evidence type="ECO:0000256" key="3">
    <source>
        <dbReference type="ARBA" id="ARBA00022722"/>
    </source>
</evidence>
<evidence type="ECO:0000313" key="10">
    <source>
        <dbReference type="Proteomes" id="UP001303899"/>
    </source>
</evidence>
<sequence length="129" mass="14871">MAKGYLIDTNIFTLYTQDELSEKGNELVDSIFNSFGCQISVITRIELLSWNTDPKTMSLVNEFIRISKEFSLTEDIIINTAEMRRRKKIRLPDAVIAATAMVNDLILLSDNDKDFGKIEHLRYLNPRKL</sequence>
<dbReference type="Proteomes" id="UP001303899">
    <property type="component" value="Unassembled WGS sequence"/>
</dbReference>
<dbReference type="InterPro" id="IPR050556">
    <property type="entry name" value="Type_II_TA_system_RNase"/>
</dbReference>
<reference evidence="9 10" key="1">
    <citation type="submission" date="2023-12" db="EMBL/GenBank/DDBJ databases">
        <title>Novel species of the genus Arcicella isolated from rivers.</title>
        <authorList>
            <person name="Lu H."/>
        </authorList>
    </citation>
    <scope>NUCLEOTIDE SEQUENCE [LARGE SCALE GENOMIC DNA]</scope>
    <source>
        <strain evidence="9 10">DC2W</strain>
    </source>
</reference>
<comment type="similarity">
    <text evidence="7">Belongs to the PINc/VapC protein family.</text>
</comment>
<evidence type="ECO:0000256" key="7">
    <source>
        <dbReference type="ARBA" id="ARBA00038093"/>
    </source>
</evidence>
<keyword evidence="5" id="KW-0378">Hydrolase</keyword>
<dbReference type="EMBL" id="JAYGIL010000031">
    <property type="protein sequence ID" value="MEA5405153.1"/>
    <property type="molecule type" value="Genomic_DNA"/>
</dbReference>
<dbReference type="CDD" id="cd18738">
    <property type="entry name" value="PIN_VapC4-5_FitB-like"/>
    <property type="match status" value="1"/>
</dbReference>
<dbReference type="RefSeq" id="WP_323698569.1">
    <property type="nucleotide sequence ID" value="NZ_JAYGIL010000031.1"/>
</dbReference>
<evidence type="ECO:0000256" key="6">
    <source>
        <dbReference type="ARBA" id="ARBA00022842"/>
    </source>
</evidence>
<dbReference type="InterPro" id="IPR029060">
    <property type="entry name" value="PIN-like_dom_sf"/>
</dbReference>
<keyword evidence="4" id="KW-0479">Metal-binding</keyword>
<feature type="domain" description="PIN" evidence="8">
    <location>
        <begin position="5"/>
        <end position="119"/>
    </location>
</feature>
<comment type="caution">
    <text evidence="9">The sequence shown here is derived from an EMBL/GenBank/DDBJ whole genome shotgun (WGS) entry which is preliminary data.</text>
</comment>
<dbReference type="SUPFAM" id="SSF88723">
    <property type="entry name" value="PIN domain-like"/>
    <property type="match status" value="1"/>
</dbReference>
<gene>
    <name evidence="9" type="ORF">VB776_19615</name>
</gene>
<proteinExistence type="inferred from homology"/>
<keyword evidence="2" id="KW-1277">Toxin-antitoxin system</keyword>
<keyword evidence="3" id="KW-0540">Nuclease</keyword>
<dbReference type="InterPro" id="IPR002716">
    <property type="entry name" value="PIN_dom"/>
</dbReference>
<keyword evidence="6" id="KW-0460">Magnesium</keyword>
<evidence type="ECO:0000256" key="5">
    <source>
        <dbReference type="ARBA" id="ARBA00022801"/>
    </source>
</evidence>
<comment type="cofactor">
    <cofactor evidence="1">
        <name>Mg(2+)</name>
        <dbReference type="ChEBI" id="CHEBI:18420"/>
    </cofactor>
</comment>
<organism evidence="9 10">
    <name type="scientific">Arcicella gelida</name>
    <dbReference type="NCBI Taxonomy" id="2984195"/>
    <lineage>
        <taxon>Bacteria</taxon>
        <taxon>Pseudomonadati</taxon>
        <taxon>Bacteroidota</taxon>
        <taxon>Cytophagia</taxon>
        <taxon>Cytophagales</taxon>
        <taxon>Flectobacillaceae</taxon>
        <taxon>Arcicella</taxon>
    </lineage>
</organism>
<dbReference type="Gene3D" id="3.40.50.1010">
    <property type="entry name" value="5'-nuclease"/>
    <property type="match status" value="1"/>
</dbReference>
<evidence type="ECO:0000256" key="1">
    <source>
        <dbReference type="ARBA" id="ARBA00001946"/>
    </source>
</evidence>
<name>A0ABU5SAC0_9BACT</name>
<keyword evidence="10" id="KW-1185">Reference proteome</keyword>
<evidence type="ECO:0000313" key="9">
    <source>
        <dbReference type="EMBL" id="MEA5405153.1"/>
    </source>
</evidence>
<dbReference type="Pfam" id="PF01850">
    <property type="entry name" value="PIN"/>
    <property type="match status" value="1"/>
</dbReference>
<dbReference type="PANTHER" id="PTHR33653">
    <property type="entry name" value="RIBONUCLEASE VAPC2"/>
    <property type="match status" value="1"/>
</dbReference>
<evidence type="ECO:0000259" key="8">
    <source>
        <dbReference type="Pfam" id="PF01850"/>
    </source>
</evidence>